<comment type="caution">
    <text evidence="1">The sequence shown here is derived from an EMBL/GenBank/DDBJ whole genome shotgun (WGS) entry which is preliminary data.</text>
</comment>
<evidence type="ECO:0000313" key="1">
    <source>
        <dbReference type="EMBL" id="GBP59657.1"/>
    </source>
</evidence>
<protein>
    <submittedName>
        <fullName evidence="1">Uncharacterized protein</fullName>
    </submittedName>
</protein>
<reference evidence="1 2" key="1">
    <citation type="journal article" date="2019" name="Commun. Biol.">
        <title>The bagworm genome reveals a unique fibroin gene that provides high tensile strength.</title>
        <authorList>
            <person name="Kono N."/>
            <person name="Nakamura H."/>
            <person name="Ohtoshi R."/>
            <person name="Tomita M."/>
            <person name="Numata K."/>
            <person name="Arakawa K."/>
        </authorList>
    </citation>
    <scope>NUCLEOTIDE SEQUENCE [LARGE SCALE GENOMIC DNA]</scope>
</reference>
<dbReference type="EMBL" id="BGZK01000767">
    <property type="protein sequence ID" value="GBP59657.1"/>
    <property type="molecule type" value="Genomic_DNA"/>
</dbReference>
<dbReference type="Proteomes" id="UP000299102">
    <property type="component" value="Unassembled WGS sequence"/>
</dbReference>
<gene>
    <name evidence="1" type="ORF">EVAR_39812_1</name>
</gene>
<evidence type="ECO:0000313" key="2">
    <source>
        <dbReference type="Proteomes" id="UP000299102"/>
    </source>
</evidence>
<organism evidence="1 2">
    <name type="scientific">Eumeta variegata</name>
    <name type="common">Bagworm moth</name>
    <name type="synonym">Eumeta japonica</name>
    <dbReference type="NCBI Taxonomy" id="151549"/>
    <lineage>
        <taxon>Eukaryota</taxon>
        <taxon>Metazoa</taxon>
        <taxon>Ecdysozoa</taxon>
        <taxon>Arthropoda</taxon>
        <taxon>Hexapoda</taxon>
        <taxon>Insecta</taxon>
        <taxon>Pterygota</taxon>
        <taxon>Neoptera</taxon>
        <taxon>Endopterygota</taxon>
        <taxon>Lepidoptera</taxon>
        <taxon>Glossata</taxon>
        <taxon>Ditrysia</taxon>
        <taxon>Tineoidea</taxon>
        <taxon>Psychidae</taxon>
        <taxon>Oiketicinae</taxon>
        <taxon>Eumeta</taxon>
    </lineage>
</organism>
<dbReference type="AlphaFoldDB" id="A0A4C1XBH4"/>
<keyword evidence="2" id="KW-1185">Reference proteome</keyword>
<proteinExistence type="predicted"/>
<sequence length="102" mass="11622">MLLASFLPLANVIGLYVRFESISARAQPRMKPSIKYCYKVYVKMAARSGRTGVSRRSRTRTLFQCNTPERMHDSKFRAGARGSLAGSRRRTFPIIARLIIIK</sequence>
<name>A0A4C1XBH4_EUMVA</name>
<accession>A0A4C1XBH4</accession>